<dbReference type="OrthoDB" id="1842465at2"/>
<dbReference type="Proteomes" id="UP000295726">
    <property type="component" value="Unassembled WGS sequence"/>
</dbReference>
<dbReference type="RefSeq" id="WP_132379780.1">
    <property type="nucleotide sequence ID" value="NZ_SLZZ01000006.1"/>
</dbReference>
<gene>
    <name evidence="1" type="ORF">EDD59_10612</name>
</gene>
<evidence type="ECO:0000313" key="1">
    <source>
        <dbReference type="EMBL" id="TCS80189.1"/>
    </source>
</evidence>
<dbReference type="EMBL" id="SLZZ01000006">
    <property type="protein sequence ID" value="TCS80189.1"/>
    <property type="molecule type" value="Genomic_DNA"/>
</dbReference>
<proteinExistence type="predicted"/>
<evidence type="ECO:0000313" key="2">
    <source>
        <dbReference type="Proteomes" id="UP000295726"/>
    </source>
</evidence>
<accession>A0A4R3KB84</accession>
<comment type="caution">
    <text evidence="1">The sequence shown here is derived from an EMBL/GenBank/DDBJ whole genome shotgun (WGS) entry which is preliminary data.</text>
</comment>
<dbReference type="AlphaFoldDB" id="A0A4R3KB84"/>
<name>A0A4R3KB84_9FIRM</name>
<organism evidence="1 2">
    <name type="scientific">Muricomes intestini</name>
    <dbReference type="NCBI Taxonomy" id="1796634"/>
    <lineage>
        <taxon>Bacteria</taxon>
        <taxon>Bacillati</taxon>
        <taxon>Bacillota</taxon>
        <taxon>Clostridia</taxon>
        <taxon>Lachnospirales</taxon>
        <taxon>Lachnospiraceae</taxon>
        <taxon>Muricomes</taxon>
    </lineage>
</organism>
<protein>
    <submittedName>
        <fullName evidence="1">Uncharacterized protein</fullName>
    </submittedName>
</protein>
<sequence>MNIEFKNNIASFNSLDEQLSILSTDPKSDKIYKRDRLLLIEKAEAMGRNAAKNIISDSAWKENPTLVQYIEDMGIKIIHEDKDFLVKDIRYCAEIYPKKKSIYLYDRAIKKWARDQGYNVETAETFILAHEFYHYIEFTNNNFASNLYSTPIIKIRRVEIGKSGIMKLSEIAGNAFAYELF</sequence>
<reference evidence="1 2" key="1">
    <citation type="submission" date="2019-03" db="EMBL/GenBank/DDBJ databases">
        <title>Genomic Encyclopedia of Type Strains, Phase IV (KMG-IV): sequencing the most valuable type-strain genomes for metagenomic binning, comparative biology and taxonomic classification.</title>
        <authorList>
            <person name="Goeker M."/>
        </authorList>
    </citation>
    <scope>NUCLEOTIDE SEQUENCE [LARGE SCALE GENOMIC DNA]</scope>
    <source>
        <strain evidence="1 2">DSM 29489</strain>
    </source>
</reference>
<keyword evidence="2" id="KW-1185">Reference proteome</keyword>